<keyword evidence="4 9" id="KW-0863">Zinc-finger</keyword>
<organism evidence="11 12">
    <name type="scientific">Durio zibethinus</name>
    <name type="common">Durian</name>
    <dbReference type="NCBI Taxonomy" id="66656"/>
    <lineage>
        <taxon>Eukaryota</taxon>
        <taxon>Viridiplantae</taxon>
        <taxon>Streptophyta</taxon>
        <taxon>Embryophyta</taxon>
        <taxon>Tracheophyta</taxon>
        <taxon>Spermatophyta</taxon>
        <taxon>Magnoliopsida</taxon>
        <taxon>eudicotyledons</taxon>
        <taxon>Gunneridae</taxon>
        <taxon>Pentapetalae</taxon>
        <taxon>rosids</taxon>
        <taxon>malvids</taxon>
        <taxon>Malvales</taxon>
        <taxon>Malvaceae</taxon>
        <taxon>Helicteroideae</taxon>
        <taxon>Durio</taxon>
    </lineage>
</organism>
<proteinExistence type="predicted"/>
<dbReference type="InterPro" id="IPR036236">
    <property type="entry name" value="Znf_C2H2_sf"/>
</dbReference>
<evidence type="ECO:0000256" key="8">
    <source>
        <dbReference type="ARBA" id="ARBA00023242"/>
    </source>
</evidence>
<dbReference type="GO" id="GO:0008270">
    <property type="term" value="F:zinc ion binding"/>
    <property type="evidence" value="ECO:0007669"/>
    <property type="project" value="UniProtKB-KW"/>
</dbReference>
<dbReference type="GO" id="GO:0006950">
    <property type="term" value="P:response to stress"/>
    <property type="evidence" value="ECO:0007669"/>
    <property type="project" value="TreeGrafter"/>
</dbReference>
<dbReference type="KEGG" id="dzi:111294533"/>
<name>A0A6P5YTK8_DURZI</name>
<evidence type="ECO:0000313" key="12">
    <source>
        <dbReference type="RefSeq" id="XP_022743627.1"/>
    </source>
</evidence>
<dbReference type="PANTHER" id="PTHR26374">
    <property type="entry name" value="ZINC FINGER PROTEIN ZAT5"/>
    <property type="match status" value="1"/>
</dbReference>
<keyword evidence="8" id="KW-0539">Nucleus</keyword>
<dbReference type="SUPFAM" id="SSF57667">
    <property type="entry name" value="beta-beta-alpha zinc fingers"/>
    <property type="match status" value="1"/>
</dbReference>
<evidence type="ECO:0000256" key="2">
    <source>
        <dbReference type="ARBA" id="ARBA00022723"/>
    </source>
</evidence>
<dbReference type="GeneID" id="111294533"/>
<feature type="domain" description="C2H2-type" evidence="10">
    <location>
        <begin position="92"/>
        <end position="114"/>
    </location>
</feature>
<dbReference type="OrthoDB" id="9411774at2759"/>
<evidence type="ECO:0000256" key="4">
    <source>
        <dbReference type="ARBA" id="ARBA00022771"/>
    </source>
</evidence>
<dbReference type="AlphaFoldDB" id="A0A6P5YTK8"/>
<gene>
    <name evidence="12" type="primary">LOC111294533</name>
</gene>
<evidence type="ECO:0000259" key="10">
    <source>
        <dbReference type="PROSITE" id="PS50157"/>
    </source>
</evidence>
<dbReference type="RefSeq" id="XP_022743627.1">
    <property type="nucleotide sequence ID" value="XM_022887892.1"/>
</dbReference>
<dbReference type="PANTHER" id="PTHR26374:SF379">
    <property type="entry name" value="ZINC FINGER PROTEIN ZAT12"/>
    <property type="match status" value="1"/>
</dbReference>
<evidence type="ECO:0000256" key="9">
    <source>
        <dbReference type="PROSITE-ProRule" id="PRU00042"/>
    </source>
</evidence>
<keyword evidence="3" id="KW-0677">Repeat</keyword>
<comment type="subcellular location">
    <subcellularLocation>
        <location evidence="1">Nucleus</location>
    </subcellularLocation>
</comment>
<dbReference type="Gene3D" id="3.30.160.60">
    <property type="entry name" value="Classic Zinc Finger"/>
    <property type="match status" value="1"/>
</dbReference>
<keyword evidence="7" id="KW-0804">Transcription</keyword>
<dbReference type="GO" id="GO:0005634">
    <property type="term" value="C:nucleus"/>
    <property type="evidence" value="ECO:0007669"/>
    <property type="project" value="UniProtKB-SubCell"/>
</dbReference>
<dbReference type="GO" id="GO:0010200">
    <property type="term" value="P:response to chitin"/>
    <property type="evidence" value="ECO:0007669"/>
    <property type="project" value="TreeGrafter"/>
</dbReference>
<dbReference type="InterPro" id="IPR013087">
    <property type="entry name" value="Znf_C2H2_type"/>
</dbReference>
<dbReference type="SMART" id="SM00355">
    <property type="entry name" value="ZnF_C2H2"/>
    <property type="match status" value="2"/>
</dbReference>
<protein>
    <submittedName>
        <fullName evidence="12">Zinc finger protein ZAT11-like</fullName>
    </submittedName>
</protein>
<evidence type="ECO:0000256" key="7">
    <source>
        <dbReference type="ARBA" id="ARBA00023163"/>
    </source>
</evidence>
<feature type="domain" description="C2H2-type" evidence="10">
    <location>
        <begin position="43"/>
        <end position="70"/>
    </location>
</feature>
<dbReference type="PROSITE" id="PS50157">
    <property type="entry name" value="ZINC_FINGER_C2H2_2"/>
    <property type="match status" value="2"/>
</dbReference>
<dbReference type="Pfam" id="PF13912">
    <property type="entry name" value="zf-C2H2_6"/>
    <property type="match status" value="2"/>
</dbReference>
<evidence type="ECO:0000256" key="6">
    <source>
        <dbReference type="ARBA" id="ARBA00023015"/>
    </source>
</evidence>
<dbReference type="Proteomes" id="UP000515121">
    <property type="component" value="Unplaced"/>
</dbReference>
<sequence>MKRGRENEERVSFESIDMTKCLMLLSQVLETKPKLEHLVDDVFECKTCHRRFSSFQALGGHRASHKKPRLMGDQKLGNDSKFLSLATQPKVHECAICGKEFAVGQALGGHMRKHRALINEKFSPFPVVSKVPVLSRSNSKRILNSDLDLNLTPLENDLQALLGKMAPKVDLRF</sequence>
<keyword evidence="2" id="KW-0479">Metal-binding</keyword>
<evidence type="ECO:0000256" key="1">
    <source>
        <dbReference type="ARBA" id="ARBA00004123"/>
    </source>
</evidence>
<keyword evidence="5" id="KW-0862">Zinc</keyword>
<keyword evidence="6" id="KW-0805">Transcription regulation</keyword>
<evidence type="ECO:0000256" key="3">
    <source>
        <dbReference type="ARBA" id="ARBA00022737"/>
    </source>
</evidence>
<evidence type="ECO:0000256" key="5">
    <source>
        <dbReference type="ARBA" id="ARBA00022833"/>
    </source>
</evidence>
<evidence type="ECO:0000313" key="11">
    <source>
        <dbReference type="Proteomes" id="UP000515121"/>
    </source>
</evidence>
<dbReference type="PROSITE" id="PS00028">
    <property type="entry name" value="ZINC_FINGER_C2H2_1"/>
    <property type="match status" value="2"/>
</dbReference>
<reference evidence="12" key="1">
    <citation type="submission" date="2025-08" db="UniProtKB">
        <authorList>
            <consortium name="RefSeq"/>
        </authorList>
    </citation>
    <scope>IDENTIFICATION</scope>
    <source>
        <tissue evidence="12">Fruit stalk</tissue>
    </source>
</reference>
<accession>A0A6P5YTK8</accession>
<keyword evidence="11" id="KW-1185">Reference proteome</keyword>